<name>A0A853D8Q1_9MICO</name>
<dbReference type="GO" id="GO:0010181">
    <property type="term" value="F:FMN binding"/>
    <property type="evidence" value="ECO:0007669"/>
    <property type="project" value="InterPro"/>
</dbReference>
<evidence type="ECO:0000313" key="12">
    <source>
        <dbReference type="EMBL" id="NYJ73582.1"/>
    </source>
</evidence>
<feature type="domain" description="FAD/NAD(P)-binding" evidence="11">
    <location>
        <begin position="378"/>
        <end position="643"/>
    </location>
</feature>
<dbReference type="Pfam" id="PF00724">
    <property type="entry name" value="Oxidored_FMN"/>
    <property type="match status" value="1"/>
</dbReference>
<feature type="domain" description="NADH:flavin oxidoreductase/NADH oxidase N-terminal" evidence="10">
    <location>
        <begin position="6"/>
        <end position="331"/>
    </location>
</feature>
<evidence type="ECO:0000256" key="9">
    <source>
        <dbReference type="ARBA" id="ARBA00023014"/>
    </source>
</evidence>
<evidence type="ECO:0000256" key="6">
    <source>
        <dbReference type="ARBA" id="ARBA00022723"/>
    </source>
</evidence>
<dbReference type="Gene3D" id="3.50.50.60">
    <property type="entry name" value="FAD/NAD(P)-binding domain"/>
    <property type="match status" value="1"/>
</dbReference>
<reference evidence="12 13" key="1">
    <citation type="submission" date="2020-07" db="EMBL/GenBank/DDBJ databases">
        <title>Sequencing the genomes of 1000 actinobacteria strains.</title>
        <authorList>
            <person name="Klenk H.-P."/>
        </authorList>
    </citation>
    <scope>NUCLEOTIDE SEQUENCE [LARGE SCALE GENOMIC DNA]</scope>
    <source>
        <strain evidence="12 13">DSM 29531</strain>
    </source>
</reference>
<evidence type="ECO:0000256" key="3">
    <source>
        <dbReference type="ARBA" id="ARBA00011048"/>
    </source>
</evidence>
<dbReference type="PANTHER" id="PTHR42917">
    <property type="entry name" value="2,4-DIENOYL-COA REDUCTASE"/>
    <property type="match status" value="1"/>
</dbReference>
<evidence type="ECO:0000256" key="8">
    <source>
        <dbReference type="ARBA" id="ARBA00023004"/>
    </source>
</evidence>
<dbReference type="GO" id="GO:0008670">
    <property type="term" value="F:2,4-dienoyl-CoA reductase (NADPH) activity"/>
    <property type="evidence" value="ECO:0007669"/>
    <property type="project" value="UniProtKB-EC"/>
</dbReference>
<dbReference type="Pfam" id="PF07992">
    <property type="entry name" value="Pyr_redox_2"/>
    <property type="match status" value="1"/>
</dbReference>
<evidence type="ECO:0000259" key="11">
    <source>
        <dbReference type="Pfam" id="PF07992"/>
    </source>
</evidence>
<dbReference type="SUPFAM" id="SSF51971">
    <property type="entry name" value="Nucleotide-binding domain"/>
    <property type="match status" value="1"/>
</dbReference>
<evidence type="ECO:0000256" key="2">
    <source>
        <dbReference type="ARBA" id="ARBA00001966"/>
    </source>
</evidence>
<dbReference type="Proteomes" id="UP000571817">
    <property type="component" value="Unassembled WGS sequence"/>
</dbReference>
<keyword evidence="13" id="KW-1185">Reference proteome</keyword>
<protein>
    <submittedName>
        <fullName evidence="12">2,4-dienoyl-CoA reductase (NADPH2)</fullName>
        <ecNumber evidence="12">1.3.1.34</ecNumber>
    </submittedName>
</protein>
<evidence type="ECO:0000313" key="13">
    <source>
        <dbReference type="Proteomes" id="UP000571817"/>
    </source>
</evidence>
<evidence type="ECO:0000256" key="7">
    <source>
        <dbReference type="ARBA" id="ARBA00023002"/>
    </source>
</evidence>
<dbReference type="SUPFAM" id="SSF51905">
    <property type="entry name" value="FAD/NAD(P)-binding domain"/>
    <property type="match status" value="1"/>
</dbReference>
<dbReference type="InterPro" id="IPR023753">
    <property type="entry name" value="FAD/NAD-binding_dom"/>
</dbReference>
<evidence type="ECO:0000256" key="5">
    <source>
        <dbReference type="ARBA" id="ARBA00022643"/>
    </source>
</evidence>
<keyword evidence="6" id="KW-0479">Metal-binding</keyword>
<keyword evidence="9" id="KW-0411">Iron-sulfur</keyword>
<evidence type="ECO:0000256" key="1">
    <source>
        <dbReference type="ARBA" id="ARBA00001917"/>
    </source>
</evidence>
<keyword evidence="5" id="KW-0288">FMN</keyword>
<dbReference type="Gene3D" id="3.40.50.720">
    <property type="entry name" value="NAD(P)-binding Rossmann-like Domain"/>
    <property type="match status" value="1"/>
</dbReference>
<dbReference type="InterPro" id="IPR036188">
    <property type="entry name" value="FAD/NAD-bd_sf"/>
</dbReference>
<dbReference type="InterPro" id="IPR013785">
    <property type="entry name" value="Aldolase_TIM"/>
</dbReference>
<dbReference type="GO" id="GO:0046872">
    <property type="term" value="F:metal ion binding"/>
    <property type="evidence" value="ECO:0007669"/>
    <property type="project" value="UniProtKB-KW"/>
</dbReference>
<dbReference type="Gene3D" id="3.20.20.70">
    <property type="entry name" value="Aldolase class I"/>
    <property type="match status" value="1"/>
</dbReference>
<dbReference type="RefSeq" id="WP_179478945.1">
    <property type="nucleotide sequence ID" value="NZ_JACCFW010000001.1"/>
</dbReference>
<dbReference type="InterPro" id="IPR001155">
    <property type="entry name" value="OxRdtase_FMN_N"/>
</dbReference>
<dbReference type="PRINTS" id="PR00368">
    <property type="entry name" value="FADPNR"/>
</dbReference>
<dbReference type="AlphaFoldDB" id="A0A853D8Q1"/>
<comment type="cofactor">
    <cofactor evidence="1">
        <name>FMN</name>
        <dbReference type="ChEBI" id="CHEBI:58210"/>
    </cofactor>
</comment>
<dbReference type="SUPFAM" id="SSF51395">
    <property type="entry name" value="FMN-linked oxidoreductases"/>
    <property type="match status" value="1"/>
</dbReference>
<dbReference type="PANTHER" id="PTHR42917:SF2">
    <property type="entry name" value="2,4-DIENOYL-COA REDUCTASE [(2E)-ENOYL-COA-PRODUCING]"/>
    <property type="match status" value="1"/>
</dbReference>
<dbReference type="GO" id="GO:0051536">
    <property type="term" value="F:iron-sulfur cluster binding"/>
    <property type="evidence" value="ECO:0007669"/>
    <property type="project" value="UniProtKB-KW"/>
</dbReference>
<proteinExistence type="inferred from homology"/>
<comment type="similarity">
    <text evidence="3">In the N-terminal section; belongs to the NADH:flavin oxidoreductase/NADH oxidase family.</text>
</comment>
<keyword evidence="8" id="KW-0408">Iron</keyword>
<organism evidence="12 13">
    <name type="scientific">Allobranchiibius huperziae</name>
    <dbReference type="NCBI Taxonomy" id="1874116"/>
    <lineage>
        <taxon>Bacteria</taxon>
        <taxon>Bacillati</taxon>
        <taxon>Actinomycetota</taxon>
        <taxon>Actinomycetes</taxon>
        <taxon>Micrococcales</taxon>
        <taxon>Dermacoccaceae</taxon>
        <taxon>Allobranchiibius</taxon>
    </lineage>
</organism>
<comment type="caution">
    <text evidence="12">The sequence shown here is derived from an EMBL/GenBank/DDBJ whole genome shotgun (WGS) entry which is preliminary data.</text>
</comment>
<dbReference type="EC" id="1.3.1.34" evidence="12"/>
<gene>
    <name evidence="12" type="ORF">HNR15_000545</name>
</gene>
<evidence type="ECO:0000256" key="4">
    <source>
        <dbReference type="ARBA" id="ARBA00022630"/>
    </source>
</evidence>
<keyword evidence="7 12" id="KW-0560">Oxidoreductase</keyword>
<dbReference type="EMBL" id="JACCFW010000001">
    <property type="protein sequence ID" value="NYJ73582.1"/>
    <property type="molecule type" value="Genomic_DNA"/>
</dbReference>
<comment type="cofactor">
    <cofactor evidence="2">
        <name>[4Fe-4S] cluster</name>
        <dbReference type="ChEBI" id="CHEBI:49883"/>
    </cofactor>
</comment>
<sequence length="678" mass="73557">MPYDRLLAPLTIGGITLPNRVVMGSMHTGMEDRAKHFGELAEYFAERARGGTGLMITGGFAPDTTGWLLPAGSQLTSSRAADKHRVITDAVHEAGGRIALQILHAGRYGYHPLVKSASAVKSPISRFKPRAMSGRDVERTIGHYARAARLATQAGYDGVEIMGSEGYLINQFLTARTNGRTDQWGGIASNRMRFPEQVVRRVRESVGEGFLLIYRQSLLDLVPDGQSWEETVELAQRVEQAGASVINTGIGWHEARIPTIVTSVPRAAFASVTGKLREHVTVPVMASNRINTPEVAEQILADGQADLISMARPLLADPQFVRKAEQDRADEINTCIACNQACLDHTFKNQRASCLVNPRAGRETTLRLLPVGPHAARTVAVVGAGPAGLAAAVASAERGHRVTLFEEQDEIGGQFRYAMRIPGKEEFAETLRYYTRRMQVLGVEVRTGTRVDDDHLAAYDHTVVATGVTPRVPPIPGIEHPKVVMYDDLLSGRATAGARVAVIGAGGIGFDVSEYLLHDRDETVEHWKARWGVTDPQESRAGLGPKHDEPPKRTVHLLQRRPAPLGKGLGKTSGWVHRQTLKDGGVEFIGGVTYDLIDDEGLHITIRSGDGKEPDAEADSEQRLLQVDTVVICAGQESVRDLARPDDPSRHLVGGADVAAEVDAKRAIRQATELAASL</sequence>
<dbReference type="InterPro" id="IPR051793">
    <property type="entry name" value="NADH:flavin_oxidoreductase"/>
</dbReference>
<accession>A0A853D8Q1</accession>
<dbReference type="CDD" id="cd02930">
    <property type="entry name" value="DCR_FMN"/>
    <property type="match status" value="1"/>
</dbReference>
<evidence type="ECO:0000259" key="10">
    <source>
        <dbReference type="Pfam" id="PF00724"/>
    </source>
</evidence>
<keyword evidence="4" id="KW-0285">Flavoprotein</keyword>